<keyword evidence="1" id="KW-0560">Oxidoreductase</keyword>
<dbReference type="SUPFAM" id="SSF53323">
    <property type="entry name" value="Pyruvate-ferredoxin oxidoreductase, PFOR, domain III"/>
    <property type="match status" value="1"/>
</dbReference>
<dbReference type="Pfam" id="PF01558">
    <property type="entry name" value="POR"/>
    <property type="match status" value="1"/>
</dbReference>
<dbReference type="InterPro" id="IPR019752">
    <property type="entry name" value="Pyrv/ketoisovalerate_OxRed_cat"/>
</dbReference>
<protein>
    <submittedName>
        <fullName evidence="3">2-oxoacid:ferredoxin oxidoreductase subunit gamma</fullName>
    </submittedName>
</protein>
<accession>A0A857DKZ2</accession>
<feature type="domain" description="Pyruvate/ketoisovalerate oxidoreductase catalytic" evidence="2">
    <location>
        <begin position="13"/>
        <end position="176"/>
    </location>
</feature>
<dbReference type="EMBL" id="CP046996">
    <property type="protein sequence ID" value="QHA00796.1"/>
    <property type="molecule type" value="Genomic_DNA"/>
</dbReference>
<sequence>MSTTLELMIAGFGGQGVLFAGKILVYAGLLTGKEVSWLPSYGPEMRGGTANINVIVSDTPIGSPIITYPGMLVAMNQPSLEKFESDVQKNGTIIIDSSLIPIQVQRPDVQTFYIPATKLAEDAGLKGLANMVMVGKIAKEAGIFDLEMLNKAVSKSIPERKKDLLASNIKAIEIGYKFN</sequence>
<dbReference type="InterPro" id="IPR011894">
    <property type="entry name" value="PorC_KorC"/>
</dbReference>
<organism evidence="3 4">
    <name type="scientific">Dehalobacter restrictus</name>
    <dbReference type="NCBI Taxonomy" id="55583"/>
    <lineage>
        <taxon>Bacteria</taxon>
        <taxon>Bacillati</taxon>
        <taxon>Bacillota</taxon>
        <taxon>Clostridia</taxon>
        <taxon>Eubacteriales</taxon>
        <taxon>Desulfitobacteriaceae</taxon>
        <taxon>Dehalobacter</taxon>
    </lineage>
</organism>
<evidence type="ECO:0000256" key="1">
    <source>
        <dbReference type="ARBA" id="ARBA00023002"/>
    </source>
</evidence>
<dbReference type="GO" id="GO:0016625">
    <property type="term" value="F:oxidoreductase activity, acting on the aldehyde or oxo group of donors, iron-sulfur protein as acceptor"/>
    <property type="evidence" value="ECO:0007669"/>
    <property type="project" value="InterPro"/>
</dbReference>
<dbReference type="NCBIfam" id="TIGR02175">
    <property type="entry name" value="PorC_KorC"/>
    <property type="match status" value="1"/>
</dbReference>
<dbReference type="PANTHER" id="PTHR42730:SF1">
    <property type="entry name" value="2-OXOGLUTARATE SYNTHASE SUBUNIT KORC"/>
    <property type="match status" value="1"/>
</dbReference>
<evidence type="ECO:0000259" key="2">
    <source>
        <dbReference type="Pfam" id="PF01558"/>
    </source>
</evidence>
<gene>
    <name evidence="3" type="ORF">GQ588_09195</name>
</gene>
<proteinExistence type="predicted"/>
<dbReference type="InterPro" id="IPR002869">
    <property type="entry name" value="Pyrv_flavodox_OxRed_cen"/>
</dbReference>
<dbReference type="InterPro" id="IPR052554">
    <property type="entry name" value="2-oxoglutarate_synth_KorC"/>
</dbReference>
<dbReference type="Proteomes" id="UP000430508">
    <property type="component" value="Chromosome"/>
</dbReference>
<dbReference type="Gene3D" id="3.40.920.10">
    <property type="entry name" value="Pyruvate-ferredoxin oxidoreductase, PFOR, domain III"/>
    <property type="match status" value="1"/>
</dbReference>
<dbReference type="AlphaFoldDB" id="A0A857DKZ2"/>
<evidence type="ECO:0000313" key="3">
    <source>
        <dbReference type="EMBL" id="QHA00796.1"/>
    </source>
</evidence>
<dbReference type="PANTHER" id="PTHR42730">
    <property type="entry name" value="2-OXOGLUTARATE SYNTHASE SUBUNIT KORC"/>
    <property type="match status" value="1"/>
</dbReference>
<reference evidence="3 4" key="1">
    <citation type="submission" date="2019-12" db="EMBL/GenBank/DDBJ databases">
        <title>Sequence classification of anaerobic respiratory reductive dehalogenases: First we see many, then we see few.</title>
        <authorList>
            <person name="Molenda O."/>
            <person name="Puentes Jacome L.A."/>
            <person name="Cao X."/>
            <person name="Nesbo C.L."/>
            <person name="Tang S."/>
            <person name="Morson N."/>
            <person name="Patron J."/>
            <person name="Lomheim L."/>
            <person name="Wishart D.S."/>
            <person name="Edwards E.A."/>
        </authorList>
    </citation>
    <scope>NUCLEOTIDE SEQUENCE [LARGE SCALE GENOMIC DNA]</scope>
    <source>
        <strain evidence="3 4">12DCA</strain>
    </source>
</reference>
<dbReference type="RefSeq" id="WP_019226466.1">
    <property type="nucleotide sequence ID" value="NZ_CP046996.1"/>
</dbReference>
<evidence type="ECO:0000313" key="4">
    <source>
        <dbReference type="Proteomes" id="UP000430508"/>
    </source>
</evidence>
<name>A0A857DKZ2_9FIRM</name>